<sequence>MTDRVEHIQSTDVLNTGRDKINKFAIDPALRAEDNSIVAKDVARQARSNSEEAIDIANNTDNRLDNIISSEMQDSEVIDARKPFNGSSFPSLGKRLDDQIGKNSDFRDFELDLSFMQRVYNENSERGVNVRWFGAKGDGVTDDGAALLAAHLFANTNHIDVFYPELTYYIGQASEIPIKTNVDFNNSTFIIDDSYESEKSVFLVQNDSKDIVIKDDDLSIFKGLISTNSKYHEEFVKFGRAFVTVEDETKQMYIRDGANSDSGIVMSDSFIIDDGNILSKINYDYDDPTKITIRKYNEKRIVIKNATFISLNNASTSDLTKYYHRGISFERNNVDAFNMSHKIENNSINKRPNVGFFQHKNCADQTFENIELTPRYPTTLTGSQLGTYEMATNNVCSISYKNVKGQDFTGTYWGAHGGNRMKDVLFDNCKINRIDSHTGSTNVTIIDSVIGVGGISLIGYGNLLVRKTTVVSDVFMKFRTDYGASWKGNIYIDDCELDARYAKSDVTKLSVIRVSANTSHNFGYPLYLGEDLVKIKDFKINDGELSVLTNLIDYNLTSSGTSLGHKIAKVVDIDTIFTASGKGVRVFGTGNFQYVKGQTPGEFERLGSDLFVSDLRIVPNTIVKVAHVNLDIEKTPNVTRLLLDSSFFDRNFAGSINEELDILESENGLIPSFILSNCANVAATLADYACTLEMNNCDIISMHNAVGGSRSIATFVNCRFIPRVTDENKTDLLFRPGGKAYDFINCVFYNPTNRPSGIDITKIYNMLFNNVAGNRIIPKGNYTNCRLADNFSGQNINIGIIRMLNGAHDTVYHEKSGPTTQRPSTGNPGSVYYDTTVNKIMIFDNSIGWRQST</sequence>
<dbReference type="SUPFAM" id="SSF51126">
    <property type="entry name" value="Pectin lyase-like"/>
    <property type="match status" value="1"/>
</dbReference>
<proteinExistence type="predicted"/>
<dbReference type="AlphaFoldDB" id="A0AAE7MNT6"/>
<dbReference type="InterPro" id="IPR011050">
    <property type="entry name" value="Pectin_lyase_fold/virulence"/>
</dbReference>
<dbReference type="EMBL" id="CP050485">
    <property type="protein sequence ID" value="QOG26881.1"/>
    <property type="molecule type" value="Genomic_DNA"/>
</dbReference>
<dbReference type="RefSeq" id="WP_113849965.1">
    <property type="nucleotide sequence ID" value="NZ_CP050485.1"/>
</dbReference>
<accession>A0AAE7MNT6</accession>
<reference evidence="1 2" key="1">
    <citation type="submission" date="2020-03" db="EMBL/GenBank/DDBJ databases">
        <title>Characterization of ganglioside-mimicking enterococci.</title>
        <authorList>
            <person name="Patry R.T."/>
            <person name="Nothaft H."/>
            <person name="Bridger R."/>
            <person name="Shajahan A."/>
            <person name="Huynh S."/>
            <person name="Sanchez S."/>
            <person name="Azadi P."/>
            <person name="Cooper K."/>
            <person name="Miller W.G."/>
            <person name="Parker C.T."/>
            <person name="Wells L."/>
            <person name="Szymanski C.M."/>
        </authorList>
    </citation>
    <scope>NUCLEOTIDE SEQUENCE [LARGE SCALE GENOMIC DNA]</scope>
    <source>
        <strain evidence="1 2">EGM181</strain>
    </source>
</reference>
<name>A0AAE7MNT6_ENTGA</name>
<evidence type="ECO:0000313" key="2">
    <source>
        <dbReference type="Proteomes" id="UP000516696"/>
    </source>
</evidence>
<gene>
    <name evidence="1" type="ORF">EGM181_06235</name>
</gene>
<evidence type="ECO:0008006" key="3">
    <source>
        <dbReference type="Google" id="ProtNLM"/>
    </source>
</evidence>
<protein>
    <recommendedName>
        <fullName evidence="3">Pectate lyase superfamily protein domain-containing protein</fullName>
    </recommendedName>
</protein>
<organism evidence="1 2">
    <name type="scientific">Enterococcus gallinarum</name>
    <dbReference type="NCBI Taxonomy" id="1353"/>
    <lineage>
        <taxon>Bacteria</taxon>
        <taxon>Bacillati</taxon>
        <taxon>Bacillota</taxon>
        <taxon>Bacilli</taxon>
        <taxon>Lactobacillales</taxon>
        <taxon>Enterococcaceae</taxon>
        <taxon>Enterococcus</taxon>
    </lineage>
</organism>
<dbReference type="Proteomes" id="UP000516696">
    <property type="component" value="Chromosome"/>
</dbReference>
<evidence type="ECO:0000313" key="1">
    <source>
        <dbReference type="EMBL" id="QOG26881.1"/>
    </source>
</evidence>
<dbReference type="Gene3D" id="2.160.20.10">
    <property type="entry name" value="Single-stranded right-handed beta-helix, Pectin lyase-like"/>
    <property type="match status" value="1"/>
</dbReference>
<dbReference type="InterPro" id="IPR012334">
    <property type="entry name" value="Pectin_lyas_fold"/>
</dbReference>